<comment type="caution">
    <text evidence="3">The sequence shown here is derived from an EMBL/GenBank/DDBJ whole genome shotgun (WGS) entry which is preliminary data.</text>
</comment>
<dbReference type="AlphaFoldDB" id="A0A9X9QYN9"/>
<dbReference type="SUPFAM" id="SSF53474">
    <property type="entry name" value="alpha/beta-Hydrolases"/>
    <property type="match status" value="1"/>
</dbReference>
<proteinExistence type="predicted"/>
<evidence type="ECO:0000256" key="1">
    <source>
        <dbReference type="ARBA" id="ARBA00004613"/>
    </source>
</evidence>
<dbReference type="InterPro" id="IPR050557">
    <property type="entry name" value="RTX_toxin/Mannuronan_C5-epim"/>
</dbReference>
<dbReference type="InterPro" id="IPR018511">
    <property type="entry name" value="Hemolysin-typ_Ca-bd_CS"/>
</dbReference>
<accession>A0A9X9QYN9</accession>
<dbReference type="InterPro" id="IPR001343">
    <property type="entry name" value="Hemolysn_Ca-bd"/>
</dbReference>
<gene>
    <name evidence="3" type="primary">cya_3</name>
    <name evidence="3" type="ORF">ONOEEDHL_00720</name>
</gene>
<organism evidence="3 4">
    <name type="scientific">Neisseria subflava</name>
    <dbReference type="NCBI Taxonomy" id="28449"/>
    <lineage>
        <taxon>Bacteria</taxon>
        <taxon>Pseudomonadati</taxon>
        <taxon>Pseudomonadota</taxon>
        <taxon>Betaproteobacteria</taxon>
        <taxon>Neisseriales</taxon>
        <taxon>Neisseriaceae</taxon>
        <taxon>Neisseria</taxon>
    </lineage>
</organism>
<reference evidence="3" key="1">
    <citation type="submission" date="2019-05" db="EMBL/GenBank/DDBJ databases">
        <authorList>
            <person name="Hibberd M."/>
        </authorList>
    </citation>
    <scope>NUCLEOTIDE SEQUENCE</scope>
    <source>
        <strain evidence="3">Neisseria_subflava_BgEED23</strain>
    </source>
</reference>
<dbReference type="Pfam" id="PF26363">
    <property type="entry name" value="Phospholipase-like"/>
    <property type="match status" value="1"/>
</dbReference>
<dbReference type="PROSITE" id="PS00330">
    <property type="entry name" value="HEMOLYSIN_CALCIUM"/>
    <property type="match status" value="4"/>
</dbReference>
<evidence type="ECO:0000256" key="2">
    <source>
        <dbReference type="ARBA" id="ARBA00022525"/>
    </source>
</evidence>
<keyword evidence="4" id="KW-1185">Reference proteome</keyword>
<dbReference type="PANTHER" id="PTHR38340:SF1">
    <property type="entry name" value="S-LAYER PROTEIN"/>
    <property type="match status" value="1"/>
</dbReference>
<dbReference type="Gene3D" id="3.40.50.1820">
    <property type="entry name" value="alpha/beta hydrolase"/>
    <property type="match status" value="1"/>
</dbReference>
<dbReference type="InterPro" id="IPR011049">
    <property type="entry name" value="Serralysin-like_metalloprot_C"/>
</dbReference>
<keyword evidence="2" id="KW-0964">Secreted</keyword>
<evidence type="ECO:0000313" key="3">
    <source>
        <dbReference type="EMBL" id="VTY08207.1"/>
    </source>
</evidence>
<dbReference type="Proteomes" id="UP000626795">
    <property type="component" value="Unassembled WGS sequence"/>
</dbReference>
<dbReference type="RefSeq" id="WP_239652041.1">
    <property type="nucleotide sequence ID" value="NZ_CABFLZ010000044.1"/>
</dbReference>
<dbReference type="GO" id="GO:0005615">
    <property type="term" value="C:extracellular space"/>
    <property type="evidence" value="ECO:0007669"/>
    <property type="project" value="InterPro"/>
</dbReference>
<name>A0A9X9QYN9_NEISU</name>
<dbReference type="EMBL" id="CABFLZ010000044">
    <property type="protein sequence ID" value="VTY08207.1"/>
    <property type="molecule type" value="Genomic_DNA"/>
</dbReference>
<comment type="subcellular location">
    <subcellularLocation>
        <location evidence="1">Secreted</location>
    </subcellularLocation>
</comment>
<dbReference type="InterPro" id="IPR029058">
    <property type="entry name" value="AB_hydrolase_fold"/>
</dbReference>
<evidence type="ECO:0000313" key="4">
    <source>
        <dbReference type="Proteomes" id="UP000626795"/>
    </source>
</evidence>
<dbReference type="SUPFAM" id="SSF51120">
    <property type="entry name" value="beta-Roll"/>
    <property type="match status" value="3"/>
</dbReference>
<dbReference type="GO" id="GO:0005509">
    <property type="term" value="F:calcium ion binding"/>
    <property type="evidence" value="ECO:0007669"/>
    <property type="project" value="InterPro"/>
</dbReference>
<protein>
    <submittedName>
        <fullName evidence="3">Bifunctional hemolysin/adenylate cyclase</fullName>
    </submittedName>
</protein>
<dbReference type="PANTHER" id="PTHR38340">
    <property type="entry name" value="S-LAYER PROTEIN"/>
    <property type="match status" value="1"/>
</dbReference>
<dbReference type="Pfam" id="PF00353">
    <property type="entry name" value="HemolysinCabind"/>
    <property type="match status" value="6"/>
</dbReference>
<sequence length="1039" mass="112946">MTETQNQPNNEESVVIIGTRRDDVLYGSLGHNIFYGGLGNDTFIVNNRNDQIVERYGEGTDTVYTHTTYTLPNYVENLTMTGHDNIFGFGNNSDNVLIGNSGNNRLSAGRGKDVLYGGAGNDLLLAGDDDDKLYGGDGNDILRGDHGNDYLEGNEGDDVLDGGIGADVMRGGNGNDTYYVDSPNDVVIEEANGGIDTVYTGMTYRLPTHVENLTLTGSGNYFGFGNHSDNVLIGNIGNNRLIGGRGNDVLRGEAGYDLLLAGDGDDKLYGGTGNDILRGDAGNDYLDGGEGNDTLEGGSGDDTYVFRRGSGHDVISDNLGHNSIHFEGLSTKDISLIGRPSVSNPALKDWVFTIRETGETLTLKEQHKTYSSVSNYKFSDREADFAKTFRYPEHDASQDSVTMRVLYKDGHAVTHAAVQGQHLQTASLQYWENIATQKRANDIVRPSAKQAQHSIFTKDSDGDGLVDAIDRNPQEWNVSERDLRMFSSLAYHSPSELHTLFKGDYWWNKQYASIAEKINSKYFSNQANVSELVGDWKLLRADSPGSGLDYAIFGNSNKKGGWENVVVAFRGTQATSIKDVLADLNIMTGNLPAQTKYLNDIARYIDTLHAKNVYSTGHSLGGYLAEYFAAHTMQQRNDWASDFKRSSLFNPAVLNVDSDSPEALKQARDMADKMAETQITDDSDTTQARHLYETNSYVIKGEWVGDGFSGKTGAGIGAVVGGLLFGPFGFALGAAAGAAASQVHKGLGRYPNAKVLDFKSGDVWGKHNMTSFYESDTELEQYFSQGKRIDKHYDNPYLMDSDQDGFSDGIEKKWGSSSNDAQETPYATGTSTIYTDDRPMLAVVQTEDAAGNVLSLKGVEMTAHQQGDKMAYAANGKEIDLGKNGFDWSVSISGDSKGVAALHGSAADDVLKGSDGNDYLAGGLGGDTIVTGEGRDTVAFTAWDVREGKLDHLLDFNPVKDKLDLSAMRPLLNEKESQVSWADLFVRDMDTFSPDRSYLVFNSAQKTLAYRGAGAESSTEFARFYNEDAAQLTAANIIG</sequence>
<dbReference type="Gene3D" id="2.150.10.10">
    <property type="entry name" value="Serralysin-like metalloprotease, C-terminal"/>
    <property type="match status" value="6"/>
</dbReference>
<dbReference type="PRINTS" id="PR00313">
    <property type="entry name" value="CABNDNGRPT"/>
</dbReference>